<evidence type="ECO:0000313" key="2">
    <source>
        <dbReference type="EMBL" id="GJT12308.1"/>
    </source>
</evidence>
<organism evidence="2 3">
    <name type="scientific">Tanacetum coccineum</name>
    <dbReference type="NCBI Taxonomy" id="301880"/>
    <lineage>
        <taxon>Eukaryota</taxon>
        <taxon>Viridiplantae</taxon>
        <taxon>Streptophyta</taxon>
        <taxon>Embryophyta</taxon>
        <taxon>Tracheophyta</taxon>
        <taxon>Spermatophyta</taxon>
        <taxon>Magnoliopsida</taxon>
        <taxon>eudicotyledons</taxon>
        <taxon>Gunneridae</taxon>
        <taxon>Pentapetalae</taxon>
        <taxon>asterids</taxon>
        <taxon>campanulids</taxon>
        <taxon>Asterales</taxon>
        <taxon>Asteraceae</taxon>
        <taxon>Asteroideae</taxon>
        <taxon>Anthemideae</taxon>
        <taxon>Anthemidinae</taxon>
        <taxon>Tanacetum</taxon>
    </lineage>
</organism>
<protein>
    <submittedName>
        <fullName evidence="2">Uncharacterized protein</fullName>
    </submittedName>
</protein>
<evidence type="ECO:0000256" key="1">
    <source>
        <dbReference type="SAM" id="MobiDB-lite"/>
    </source>
</evidence>
<gene>
    <name evidence="2" type="ORF">Tco_0859350</name>
</gene>
<keyword evidence="3" id="KW-1185">Reference proteome</keyword>
<feature type="region of interest" description="Disordered" evidence="1">
    <location>
        <begin position="1"/>
        <end position="23"/>
    </location>
</feature>
<evidence type="ECO:0000313" key="3">
    <source>
        <dbReference type="Proteomes" id="UP001151760"/>
    </source>
</evidence>
<dbReference type="EMBL" id="BQNB010013137">
    <property type="protein sequence ID" value="GJT12308.1"/>
    <property type="molecule type" value="Genomic_DNA"/>
</dbReference>
<comment type="caution">
    <text evidence="2">The sequence shown here is derived from an EMBL/GenBank/DDBJ whole genome shotgun (WGS) entry which is preliminary data.</text>
</comment>
<accession>A0ABQ5BCR3</accession>
<reference evidence="2" key="2">
    <citation type="submission" date="2022-01" db="EMBL/GenBank/DDBJ databases">
        <authorList>
            <person name="Yamashiro T."/>
            <person name="Shiraishi A."/>
            <person name="Satake H."/>
            <person name="Nakayama K."/>
        </authorList>
    </citation>
    <scope>NUCLEOTIDE SEQUENCE</scope>
</reference>
<name>A0ABQ5BCR3_9ASTR</name>
<sequence length="234" mass="26081">MAPNTRSVIGIIPNSSEGGTSDSNLVDDNVRQLLGELMDERMSRLERALEGLSSQVAGLASRGVDVLCNDEPYQLLNDDLKSCGRYSRLRRLKMSSAGCGVQESSKFYIGSLRWYQSQSANDLGSTRFIADCEGLNIKDVVFKIIDAIGRWVLVLLGTERYVISKISWLLESTELEIQEMVNILVSGEAYDKVFNHLHAPLEGKKIRFEDVHVLKVKIATMDHLGIRLLFALSS</sequence>
<dbReference type="Proteomes" id="UP001151760">
    <property type="component" value="Unassembled WGS sequence"/>
</dbReference>
<proteinExistence type="predicted"/>
<reference evidence="2" key="1">
    <citation type="journal article" date="2022" name="Int. J. Mol. Sci.">
        <title>Draft Genome of Tanacetum Coccineum: Genomic Comparison of Closely Related Tanacetum-Family Plants.</title>
        <authorList>
            <person name="Yamashiro T."/>
            <person name="Shiraishi A."/>
            <person name="Nakayama K."/>
            <person name="Satake H."/>
        </authorList>
    </citation>
    <scope>NUCLEOTIDE SEQUENCE</scope>
</reference>